<dbReference type="PANTHER" id="PTHR36427:SF3">
    <property type="entry name" value="LARGE RIBOSOMAL SUBUNIT PROTEIN UL1M"/>
    <property type="match status" value="1"/>
</dbReference>
<feature type="compositionally biased region" description="Basic and acidic residues" evidence="8">
    <location>
        <begin position="133"/>
        <end position="154"/>
    </location>
</feature>
<keyword evidence="4" id="KW-0687">Ribonucleoprotein</keyword>
<dbReference type="Proteomes" id="UP001157974">
    <property type="component" value="Unassembled WGS sequence"/>
</dbReference>
<feature type="compositionally biased region" description="Low complexity" evidence="8">
    <location>
        <begin position="86"/>
        <end position="107"/>
    </location>
</feature>
<evidence type="ECO:0000256" key="5">
    <source>
        <dbReference type="ARBA" id="ARBA00025388"/>
    </source>
</evidence>
<evidence type="ECO:0000313" key="10">
    <source>
        <dbReference type="Proteomes" id="UP001157974"/>
    </source>
</evidence>
<feature type="compositionally biased region" description="Basic and acidic residues" evidence="8">
    <location>
        <begin position="108"/>
        <end position="118"/>
    </location>
</feature>
<dbReference type="CDD" id="cd00403">
    <property type="entry name" value="Ribosomal_L1"/>
    <property type="match status" value="1"/>
</dbReference>
<feature type="compositionally biased region" description="Basic and acidic residues" evidence="8">
    <location>
        <begin position="65"/>
        <end position="85"/>
    </location>
</feature>
<comment type="subunit">
    <text evidence="2">Part of the 50S ribosomal subunit.</text>
</comment>
<reference evidence="9 10" key="1">
    <citation type="journal article" date="2023" name="Nat. Commun.">
        <title>Origin of minicircular mitochondrial genomes in red algae.</title>
        <authorList>
            <person name="Lee Y."/>
            <person name="Cho C.H."/>
            <person name="Lee Y.M."/>
            <person name="Park S.I."/>
            <person name="Yang J.H."/>
            <person name="West J.A."/>
            <person name="Bhattacharya D."/>
            <person name="Yoon H.S."/>
        </authorList>
    </citation>
    <scope>NUCLEOTIDE SEQUENCE [LARGE SCALE GENOMIC DNA]</scope>
    <source>
        <strain evidence="9 10">CCMP1338</strain>
        <tissue evidence="9">Whole cell</tissue>
    </source>
</reference>
<dbReference type="Gene3D" id="3.40.50.790">
    <property type="match status" value="1"/>
</dbReference>
<evidence type="ECO:0000256" key="3">
    <source>
        <dbReference type="ARBA" id="ARBA00022980"/>
    </source>
</evidence>
<dbReference type="EMBL" id="JAMWBK010000013">
    <property type="protein sequence ID" value="KAJ8900870.1"/>
    <property type="molecule type" value="Genomic_DNA"/>
</dbReference>
<dbReference type="SUPFAM" id="SSF56808">
    <property type="entry name" value="Ribosomal protein L1"/>
    <property type="match status" value="1"/>
</dbReference>
<comment type="similarity">
    <text evidence="1">Belongs to the universal ribosomal protein uL1 family.</text>
</comment>
<name>A0AAV8UEF7_9RHOD</name>
<organism evidence="9 10">
    <name type="scientific">Rhodosorus marinus</name>
    <dbReference type="NCBI Taxonomy" id="101924"/>
    <lineage>
        <taxon>Eukaryota</taxon>
        <taxon>Rhodophyta</taxon>
        <taxon>Stylonematophyceae</taxon>
        <taxon>Stylonematales</taxon>
        <taxon>Stylonemataceae</taxon>
        <taxon>Rhodosorus</taxon>
    </lineage>
</organism>
<accession>A0AAV8UEF7</accession>
<comment type="function">
    <text evidence="5">Binds directly to 23S rRNA. Might be involved in E site tRNA release.</text>
</comment>
<dbReference type="PANTHER" id="PTHR36427">
    <property type="entry name" value="54S RIBOSOMAL PROTEIN L1, MITOCHONDRIAL"/>
    <property type="match status" value="1"/>
</dbReference>
<dbReference type="InterPro" id="IPR023674">
    <property type="entry name" value="Ribosomal_uL1-like"/>
</dbReference>
<keyword evidence="10" id="KW-1185">Reference proteome</keyword>
<dbReference type="FunFam" id="3.40.50.790:FF:000001">
    <property type="entry name" value="50S ribosomal protein L1"/>
    <property type="match status" value="1"/>
</dbReference>
<protein>
    <recommendedName>
        <fullName evidence="6">Large ribosomal subunit protein uL1c</fullName>
    </recommendedName>
    <alternativeName>
        <fullName evidence="7">50S ribosomal protein L1, chloroplastic</fullName>
    </alternativeName>
</protein>
<evidence type="ECO:0000256" key="8">
    <source>
        <dbReference type="SAM" id="MobiDB-lite"/>
    </source>
</evidence>
<dbReference type="GO" id="GO:1990904">
    <property type="term" value="C:ribonucleoprotein complex"/>
    <property type="evidence" value="ECO:0007669"/>
    <property type="project" value="UniProtKB-KW"/>
</dbReference>
<gene>
    <name evidence="9" type="ORF">NDN08_000169</name>
</gene>
<evidence type="ECO:0000256" key="6">
    <source>
        <dbReference type="ARBA" id="ARBA00035205"/>
    </source>
</evidence>
<evidence type="ECO:0000256" key="7">
    <source>
        <dbReference type="ARBA" id="ARBA00035426"/>
    </source>
</evidence>
<dbReference type="Pfam" id="PF00687">
    <property type="entry name" value="Ribosomal_L1"/>
    <property type="match status" value="1"/>
</dbReference>
<proteinExistence type="inferred from homology"/>
<dbReference type="GO" id="GO:0005840">
    <property type="term" value="C:ribosome"/>
    <property type="evidence" value="ECO:0007669"/>
    <property type="project" value="UniProtKB-KW"/>
</dbReference>
<evidence type="ECO:0000313" key="9">
    <source>
        <dbReference type="EMBL" id="KAJ8900870.1"/>
    </source>
</evidence>
<dbReference type="InterPro" id="IPR016095">
    <property type="entry name" value="Ribosomal_uL1_3-a/b-sand"/>
</dbReference>
<evidence type="ECO:0000256" key="1">
    <source>
        <dbReference type="ARBA" id="ARBA00010531"/>
    </source>
</evidence>
<sequence>MLRLLFRNVGRSSFPQPSRLIGQRWASGAELATGSVPTKEEGGASTPAKNTTEKKSDLEGQLSSEDEKKALRAKKSDAEKDKETRSSSSQKKPQAQAKESGSSSPDSKQSKDSKKSKSDGPAVEKVAQSSTTREGKGKAESKKPRSEEDQKRLEWRSELSTKRYKELLEVHAYAKENNIEIPDAPQRRPKLQPNASPEEFAKYEEQIKSFVKRARLLDRLRAQLRGVVKGKEFSVEDAIDMVVKHQRRPTQGIRVNFVLGIDASKSNQLIRHVGVLPHGPLAAKRKIVVFAKPELHEEAKAAGADVVGYTDLIKEIEESGTIECDRVIATPDMIRPLAKIARILGERNLMPNPKFGSLTENIEDEIKAWRHNKLFLKNTKIGNVEFAFGVAGLGKEKLVENFAAACFAIYEAKPTVIKKGYVKTIRITASYEKPMLIDKASINELLSQFEKEEKLFMTTGVVTTKGFDAHT</sequence>
<keyword evidence="3" id="KW-0689">Ribosomal protein</keyword>
<dbReference type="Gene3D" id="3.30.190.20">
    <property type="match status" value="1"/>
</dbReference>
<evidence type="ECO:0000256" key="2">
    <source>
        <dbReference type="ARBA" id="ARBA00011838"/>
    </source>
</evidence>
<comment type="caution">
    <text evidence="9">The sequence shown here is derived from an EMBL/GenBank/DDBJ whole genome shotgun (WGS) entry which is preliminary data.</text>
</comment>
<evidence type="ECO:0000256" key="4">
    <source>
        <dbReference type="ARBA" id="ARBA00023274"/>
    </source>
</evidence>
<dbReference type="InterPro" id="IPR028364">
    <property type="entry name" value="Ribosomal_uL1/biogenesis"/>
</dbReference>
<feature type="region of interest" description="Disordered" evidence="8">
    <location>
        <begin position="31"/>
        <end position="154"/>
    </location>
</feature>
<dbReference type="AlphaFoldDB" id="A0AAV8UEF7"/>